<sequence>MMCEIIDTLPWRKWLIILKIKWSLIEWINSCTSSSSSDPWGKAKKPRTITKVVLISRVKQSQRKPLRWLFHDQVILHWMLIDEELSLIWRMFTLVATSRSSAPCMGGHLSPCMSTCGAHR</sequence>
<keyword evidence="1" id="KW-1185">Reference proteome</keyword>
<dbReference type="RefSeq" id="XP_038982221.1">
    <property type="nucleotide sequence ID" value="XM_039126293.1"/>
</dbReference>
<evidence type="ECO:0000313" key="2">
    <source>
        <dbReference type="RefSeq" id="XP_038982221.1"/>
    </source>
</evidence>
<name>A0A8B9A6E6_PHODC</name>
<reference evidence="2" key="2">
    <citation type="submission" date="2025-08" db="UniProtKB">
        <authorList>
            <consortium name="RefSeq"/>
        </authorList>
    </citation>
    <scope>IDENTIFICATION</scope>
    <source>
        <tissue evidence="2">Young leaves</tissue>
    </source>
</reference>
<protein>
    <submittedName>
        <fullName evidence="2">Uncharacterized protein LOC120110737</fullName>
    </submittedName>
</protein>
<dbReference type="KEGG" id="pda:120110737"/>
<organism evidence="1 2">
    <name type="scientific">Phoenix dactylifera</name>
    <name type="common">Date palm</name>
    <dbReference type="NCBI Taxonomy" id="42345"/>
    <lineage>
        <taxon>Eukaryota</taxon>
        <taxon>Viridiplantae</taxon>
        <taxon>Streptophyta</taxon>
        <taxon>Embryophyta</taxon>
        <taxon>Tracheophyta</taxon>
        <taxon>Spermatophyta</taxon>
        <taxon>Magnoliopsida</taxon>
        <taxon>Liliopsida</taxon>
        <taxon>Arecaceae</taxon>
        <taxon>Coryphoideae</taxon>
        <taxon>Phoeniceae</taxon>
        <taxon>Phoenix</taxon>
    </lineage>
</organism>
<evidence type="ECO:0000313" key="1">
    <source>
        <dbReference type="Proteomes" id="UP000228380"/>
    </source>
</evidence>
<dbReference type="GeneID" id="120110737"/>
<accession>A0A8B9A6E6</accession>
<gene>
    <name evidence="2" type="primary">LOC120110737</name>
</gene>
<reference evidence="1" key="1">
    <citation type="journal article" date="2019" name="Nat. Commun.">
        <title>Genome-wide association mapping of date palm fruit traits.</title>
        <authorList>
            <person name="Hazzouri K.M."/>
            <person name="Gros-Balthazard M."/>
            <person name="Flowers J.M."/>
            <person name="Copetti D."/>
            <person name="Lemansour A."/>
            <person name="Lebrun M."/>
            <person name="Masmoudi K."/>
            <person name="Ferrand S."/>
            <person name="Dhar M.I."/>
            <person name="Fresquez Z.A."/>
            <person name="Rosas U."/>
            <person name="Zhang J."/>
            <person name="Talag J."/>
            <person name="Lee S."/>
            <person name="Kudrna D."/>
            <person name="Powell R.F."/>
            <person name="Leitch I.J."/>
            <person name="Krueger R.R."/>
            <person name="Wing R.A."/>
            <person name="Amiri K.M.A."/>
            <person name="Purugganan M.D."/>
        </authorList>
    </citation>
    <scope>NUCLEOTIDE SEQUENCE [LARGE SCALE GENOMIC DNA]</scope>
    <source>
        <strain evidence="1">cv. Khalas</strain>
    </source>
</reference>
<dbReference type="AlphaFoldDB" id="A0A8B9A6E6"/>
<proteinExistence type="predicted"/>
<dbReference type="Proteomes" id="UP000228380">
    <property type="component" value="Chromosome 5"/>
</dbReference>